<dbReference type="InterPro" id="IPR027417">
    <property type="entry name" value="P-loop_NTPase"/>
</dbReference>
<dbReference type="SUPFAM" id="SSF52540">
    <property type="entry name" value="P-loop containing nucleoside triphosphate hydrolases"/>
    <property type="match status" value="1"/>
</dbReference>
<feature type="domain" description="Virulence-associated protein E-like" evidence="1">
    <location>
        <begin position="512"/>
        <end position="726"/>
    </location>
</feature>
<sequence length="812" mass="88603">MTAANLASAVNTSVHSGFAGTAVLQDARNFLSRVVEWDGSAYVNLHYFAQKPGYDRRIMRGAAVQSPEGAIKQLVYLASQPHVQDIYFCTSTQATCEEKKTKGGRPFKSAKRTRENAVRLKALFLDIDVGKAGGYETTADAVAALKKLCLDTRLPAPTALVASGTGGFYVYWILERSLSVAEWQPLADAMVAAGKASGLLFDSQCTVDAVRILRVPQTRNFKTNPPSSVMLKSLQEGDVPNDVIERALARFKTSACVLRYRANDNFLPADFGPPPRGITADMLAVNDEFSAGIERGTSERDINAVATQCGFVRDTLADGGKDNPNPLWFLSLRLALFCNEPDDTGHALSLGHHGYHPEETQGELDRLRAERERNPKIGWPSCAAICSAGASQCANCSHKDEGRSPLNFVGTNSLPLRVTPSVGGTEISILPECRSGYASARNTLVQAGIQFAYDTLHDRLLINGEQLTDDMVSNLCDFVIEKTNKDPGIEQTYRAIRSLCVAGSFNPVVDYLQGLHWNHAPRLDTWLIDYAGAEDTPLNRAIGRKFLIGMVRRVLHPGCKFDTALILEGPQGIGKSTLATVLAGESENFSDTDPTHLNSKEQMELVRGKWVVELPELSGMRRADVSALKAFMSRTTDRGRPAYGRAVIDQPRTCVFVGTVNDKSYLQDDTGNRRFWPVEVFKIDLLGLRNARDQLFAEAAKAVAEGESAALPSALWEAATEQQEMRRTEDPWAETLAAMPGKTITHNGLPELFIPNVEIWAALQVSADKRTSGMAGRIGKIMGALGWERARIKLGGNAERGFTRPAISNATP</sequence>
<gene>
    <name evidence="2" type="ORF">AMST5_03054</name>
</gene>
<organism evidence="2">
    <name type="scientific">freshwater sediment metagenome</name>
    <dbReference type="NCBI Taxonomy" id="556182"/>
    <lineage>
        <taxon>unclassified sequences</taxon>
        <taxon>metagenomes</taxon>
        <taxon>ecological metagenomes</taxon>
    </lineage>
</organism>
<name>A0AA48M356_9ZZZZ</name>
<evidence type="ECO:0000313" key="2">
    <source>
        <dbReference type="EMBL" id="CAJ0879373.1"/>
    </source>
</evidence>
<reference evidence="2" key="1">
    <citation type="submission" date="2023-07" db="EMBL/GenBank/DDBJ databases">
        <authorList>
            <person name="Pelsma A.J. K."/>
        </authorList>
    </citation>
    <scope>NUCLEOTIDE SEQUENCE</scope>
</reference>
<dbReference type="InterPro" id="IPR007936">
    <property type="entry name" value="VapE-like_dom"/>
</dbReference>
<dbReference type="PANTHER" id="PTHR34985:SF1">
    <property type="entry name" value="SLR0554 PROTEIN"/>
    <property type="match status" value="1"/>
</dbReference>
<proteinExistence type="predicted"/>
<protein>
    <recommendedName>
        <fullName evidence="1">Virulence-associated protein E-like domain-containing protein</fullName>
    </recommendedName>
</protein>
<accession>A0AA48M356</accession>
<dbReference type="PANTHER" id="PTHR34985">
    <property type="entry name" value="SLR0554 PROTEIN"/>
    <property type="match status" value="1"/>
</dbReference>
<dbReference type="EMBL" id="OY288114">
    <property type="protein sequence ID" value="CAJ0879373.1"/>
    <property type="molecule type" value="Genomic_DNA"/>
</dbReference>
<dbReference type="Pfam" id="PF05272">
    <property type="entry name" value="VapE-like_dom"/>
    <property type="match status" value="1"/>
</dbReference>
<evidence type="ECO:0000259" key="1">
    <source>
        <dbReference type="Pfam" id="PF05272"/>
    </source>
</evidence>
<dbReference type="AlphaFoldDB" id="A0AA48M356"/>